<dbReference type="Pfam" id="PF00067">
    <property type="entry name" value="p450"/>
    <property type="match status" value="1"/>
</dbReference>
<comment type="similarity">
    <text evidence="6">Belongs to the cytochrome P450 family.</text>
</comment>
<dbReference type="GO" id="GO:0016705">
    <property type="term" value="F:oxidoreductase activity, acting on paired donors, with incorporation or reduction of molecular oxygen"/>
    <property type="evidence" value="ECO:0007669"/>
    <property type="project" value="InterPro"/>
</dbReference>
<proteinExistence type="inferred from homology"/>
<evidence type="ECO:0000256" key="2">
    <source>
        <dbReference type="ARBA" id="ARBA00023002"/>
    </source>
</evidence>
<dbReference type="InterPro" id="IPR017972">
    <property type="entry name" value="Cyt_P450_CS"/>
</dbReference>
<sequence length="513" mass="58657">MSLISPAGSALLISSAIYLLFLNRKKKEHLPPTAPGYLPVIGHLLEIAKPEPLYAMFDRWSKELGPVYTCYFGTQRWIILNDIEAIKDLVVERGSVYSSRKLPDVLVQDLFEGDKGGGFAFLPYGNQWRQLRRVAHGGLVRSKIDSYQPILDDRRITFLSHLYKLSQTDANATKGVDLAHTIEHYTMTTILTIAYGDMCSFEPGDPDLHSAFNITEQAAKAMSPSDQIKEFFPILKTIWPVERKRFADIRHGMEAFYGKLQKEFKEKMEKGQVQDCFVKTIIESGELTDLQLQHFVGLFVGAGSDTTTATLEWTIAFLANHPEIQEKAFMEIKEQIGLDRLPTAQDESKLLYLQCIILEVLRIRAPTPMSIPHATSKDDVYKNWLIPKDTTIIMNLYSVHMDPVRFPNPHSFIPERHLEYVKETQDRHKISQNVEDRPHMSFSTGRRVCVGIHLAERSLFMAASMLISCFKFERVSEELIDVDSPRDIKAPTMLPQHYNVRLVPRHDGIKNFF</sequence>
<keyword evidence="3 5" id="KW-0408">Iron</keyword>
<accession>A0A1C7NDC1</accession>
<dbReference type="GO" id="GO:0004497">
    <property type="term" value="F:monooxygenase activity"/>
    <property type="evidence" value="ECO:0007669"/>
    <property type="project" value="UniProtKB-KW"/>
</dbReference>
<organism evidence="7 8">
    <name type="scientific">Choanephora cucurbitarum</name>
    <dbReference type="NCBI Taxonomy" id="101091"/>
    <lineage>
        <taxon>Eukaryota</taxon>
        <taxon>Fungi</taxon>
        <taxon>Fungi incertae sedis</taxon>
        <taxon>Mucoromycota</taxon>
        <taxon>Mucoromycotina</taxon>
        <taxon>Mucoromycetes</taxon>
        <taxon>Mucorales</taxon>
        <taxon>Mucorineae</taxon>
        <taxon>Choanephoraceae</taxon>
        <taxon>Choanephoroideae</taxon>
        <taxon>Choanephora</taxon>
    </lineage>
</organism>
<comment type="cofactor">
    <cofactor evidence="5">
        <name>heme</name>
        <dbReference type="ChEBI" id="CHEBI:30413"/>
    </cofactor>
</comment>
<dbReference type="InterPro" id="IPR036396">
    <property type="entry name" value="Cyt_P450_sf"/>
</dbReference>
<reference evidence="7 8" key="1">
    <citation type="submission" date="2016-03" db="EMBL/GenBank/DDBJ databases">
        <title>Choanephora cucurbitarum.</title>
        <authorList>
            <person name="Min B."/>
            <person name="Park H."/>
            <person name="Park J.-H."/>
            <person name="Shin H.-D."/>
            <person name="Choi I.-G."/>
        </authorList>
    </citation>
    <scope>NUCLEOTIDE SEQUENCE [LARGE SCALE GENOMIC DNA]</scope>
    <source>
        <strain evidence="7 8">KUS-F28377</strain>
    </source>
</reference>
<evidence type="ECO:0000256" key="1">
    <source>
        <dbReference type="ARBA" id="ARBA00022723"/>
    </source>
</evidence>
<dbReference type="InParanoid" id="A0A1C7NDC1"/>
<keyword evidence="2 6" id="KW-0560">Oxidoreductase</keyword>
<dbReference type="OrthoDB" id="1055148at2759"/>
<protein>
    <recommendedName>
        <fullName evidence="9">Cytochrome P450</fullName>
    </recommendedName>
</protein>
<dbReference type="InterPro" id="IPR002401">
    <property type="entry name" value="Cyt_P450_E_grp-I"/>
</dbReference>
<dbReference type="PANTHER" id="PTHR46300">
    <property type="entry name" value="P450, PUTATIVE (EUROFUNG)-RELATED-RELATED"/>
    <property type="match status" value="1"/>
</dbReference>
<dbReference type="SUPFAM" id="SSF48264">
    <property type="entry name" value="Cytochrome P450"/>
    <property type="match status" value="1"/>
</dbReference>
<evidence type="ECO:0000256" key="5">
    <source>
        <dbReference type="PIRSR" id="PIRSR602401-1"/>
    </source>
</evidence>
<keyword evidence="8" id="KW-1185">Reference proteome</keyword>
<dbReference type="PROSITE" id="PS00086">
    <property type="entry name" value="CYTOCHROME_P450"/>
    <property type="match status" value="1"/>
</dbReference>
<evidence type="ECO:0000313" key="8">
    <source>
        <dbReference type="Proteomes" id="UP000093000"/>
    </source>
</evidence>
<dbReference type="GO" id="GO:0005506">
    <property type="term" value="F:iron ion binding"/>
    <property type="evidence" value="ECO:0007669"/>
    <property type="project" value="InterPro"/>
</dbReference>
<dbReference type="GO" id="GO:0020037">
    <property type="term" value="F:heme binding"/>
    <property type="evidence" value="ECO:0007669"/>
    <property type="project" value="InterPro"/>
</dbReference>
<evidence type="ECO:0000256" key="4">
    <source>
        <dbReference type="ARBA" id="ARBA00023033"/>
    </source>
</evidence>
<evidence type="ECO:0000313" key="7">
    <source>
        <dbReference type="EMBL" id="OBZ85364.1"/>
    </source>
</evidence>
<feature type="binding site" description="axial binding residue" evidence="5">
    <location>
        <position position="449"/>
    </location>
    <ligand>
        <name>heme</name>
        <dbReference type="ChEBI" id="CHEBI:30413"/>
    </ligand>
    <ligandPart>
        <name>Fe</name>
        <dbReference type="ChEBI" id="CHEBI:18248"/>
    </ligandPart>
</feature>
<keyword evidence="4 6" id="KW-0503">Monooxygenase</keyword>
<evidence type="ECO:0000256" key="6">
    <source>
        <dbReference type="RuleBase" id="RU000461"/>
    </source>
</evidence>
<evidence type="ECO:0008006" key="9">
    <source>
        <dbReference type="Google" id="ProtNLM"/>
    </source>
</evidence>
<keyword evidence="1 5" id="KW-0479">Metal-binding</keyword>
<dbReference type="InterPro" id="IPR050364">
    <property type="entry name" value="Cytochrome_P450_fung"/>
</dbReference>
<dbReference type="Proteomes" id="UP000093000">
    <property type="component" value="Unassembled WGS sequence"/>
</dbReference>
<dbReference type="STRING" id="101091.A0A1C7NDC1"/>
<dbReference type="EMBL" id="LUGH01000404">
    <property type="protein sequence ID" value="OBZ85364.1"/>
    <property type="molecule type" value="Genomic_DNA"/>
</dbReference>
<dbReference type="AlphaFoldDB" id="A0A1C7NDC1"/>
<dbReference type="PANTHER" id="PTHR46300:SF2">
    <property type="entry name" value="CYTOCHROME P450 MONOOXYGENASE ALNH-RELATED"/>
    <property type="match status" value="1"/>
</dbReference>
<evidence type="ECO:0000256" key="3">
    <source>
        <dbReference type="ARBA" id="ARBA00023004"/>
    </source>
</evidence>
<comment type="caution">
    <text evidence="7">The sequence shown here is derived from an EMBL/GenBank/DDBJ whole genome shotgun (WGS) entry which is preliminary data.</text>
</comment>
<keyword evidence="5 6" id="KW-0349">Heme</keyword>
<dbReference type="PRINTS" id="PR00385">
    <property type="entry name" value="P450"/>
</dbReference>
<dbReference type="Gene3D" id="1.10.630.10">
    <property type="entry name" value="Cytochrome P450"/>
    <property type="match status" value="1"/>
</dbReference>
<dbReference type="InterPro" id="IPR001128">
    <property type="entry name" value="Cyt_P450"/>
</dbReference>
<dbReference type="PRINTS" id="PR00463">
    <property type="entry name" value="EP450I"/>
</dbReference>
<gene>
    <name evidence="7" type="ORF">A0J61_06581</name>
</gene>
<name>A0A1C7NDC1_9FUNG</name>